<gene>
    <name evidence="3" type="ORF">PCOL08062_LOCUS457</name>
</gene>
<evidence type="ECO:0000256" key="1">
    <source>
        <dbReference type="SAM" id="MobiDB-lite"/>
    </source>
</evidence>
<dbReference type="GO" id="GO:0006355">
    <property type="term" value="P:regulation of DNA-templated transcription"/>
    <property type="evidence" value="ECO:0007669"/>
    <property type="project" value="InterPro"/>
</dbReference>
<dbReference type="AlphaFoldDB" id="A0A7R9T8F2"/>
<reference evidence="3" key="1">
    <citation type="submission" date="2021-01" db="EMBL/GenBank/DDBJ databases">
        <authorList>
            <person name="Corre E."/>
            <person name="Pelletier E."/>
            <person name="Niang G."/>
            <person name="Scheremetjew M."/>
            <person name="Finn R."/>
            <person name="Kale V."/>
            <person name="Holt S."/>
            <person name="Cochrane G."/>
            <person name="Meng A."/>
            <person name="Brown T."/>
            <person name="Cohen L."/>
        </authorList>
    </citation>
    <scope>NUCLEOTIDE SEQUENCE</scope>
    <source>
        <strain evidence="3">CCMP1413</strain>
    </source>
</reference>
<dbReference type="Gene3D" id="2.30.30.140">
    <property type="match status" value="1"/>
</dbReference>
<organism evidence="3">
    <name type="scientific">Prasinoderma coloniale</name>
    <dbReference type="NCBI Taxonomy" id="156133"/>
    <lineage>
        <taxon>Eukaryota</taxon>
        <taxon>Viridiplantae</taxon>
        <taxon>Prasinodermophyta</taxon>
        <taxon>Prasinodermophyceae</taxon>
        <taxon>Prasinodermales</taxon>
        <taxon>Prasinodermaceae</taxon>
        <taxon>Prasinoderma</taxon>
    </lineage>
</organism>
<dbReference type="PANTHER" id="PTHR12321">
    <property type="entry name" value="CPG BINDING PROTEIN"/>
    <property type="match status" value="1"/>
</dbReference>
<accession>A0A7R9T8F2</accession>
<dbReference type="InterPro" id="IPR021998">
    <property type="entry name" value="Alfin_N"/>
</dbReference>
<evidence type="ECO:0000313" key="3">
    <source>
        <dbReference type="EMBL" id="CAD8228342.1"/>
    </source>
</evidence>
<feature type="compositionally biased region" description="Low complexity" evidence="1">
    <location>
        <begin position="157"/>
        <end position="166"/>
    </location>
</feature>
<protein>
    <recommendedName>
        <fullName evidence="2">Alfin N-terminal domain-containing protein</fullName>
    </recommendedName>
</protein>
<feature type="region of interest" description="Disordered" evidence="1">
    <location>
        <begin position="133"/>
        <end position="166"/>
    </location>
</feature>
<dbReference type="GO" id="GO:0042393">
    <property type="term" value="F:histone binding"/>
    <property type="evidence" value="ECO:0007669"/>
    <property type="project" value="InterPro"/>
</dbReference>
<dbReference type="EMBL" id="HBDZ01000594">
    <property type="protein sequence ID" value="CAD8228342.1"/>
    <property type="molecule type" value="Transcribed_RNA"/>
</dbReference>
<dbReference type="PANTHER" id="PTHR12321:SF98">
    <property type="entry name" value="PHD FINGER PROTEIN ALFIN-LIKE 5"/>
    <property type="match status" value="1"/>
</dbReference>
<dbReference type="GO" id="GO:0005634">
    <property type="term" value="C:nucleus"/>
    <property type="evidence" value="ECO:0007669"/>
    <property type="project" value="TreeGrafter"/>
</dbReference>
<feature type="domain" description="Alfin N-terminal" evidence="2">
    <location>
        <begin position="7"/>
        <end position="131"/>
    </location>
</feature>
<dbReference type="InterPro" id="IPR045104">
    <property type="entry name" value="Alfin"/>
</dbReference>
<proteinExistence type="predicted"/>
<sequence>MKGSGDIERVYEDFTARRGAIVRALTADVDKFFEECDPNQDNLCLYGNSDGSWVVGLPAQEVPAELPEPVVGINFARDGMLREDWLTLVAVHSDVWLLSVAFYWGSKLTTAEREKLFKLCNKHPTVREIVTGVKTEDGGKKEKKRKQAPAPAPAPPAKMSKPSSSARIMKPNEEITPELKGKEAELYWPDDDKWYRCEMTSINTRNKTAKVLYSTGETEELSLMELLADGHIALFD</sequence>
<dbReference type="Pfam" id="PF12165">
    <property type="entry name" value="Alfin"/>
    <property type="match status" value="1"/>
</dbReference>
<name>A0A7R9T8F2_9VIRI</name>
<dbReference type="GO" id="GO:0000976">
    <property type="term" value="F:transcription cis-regulatory region binding"/>
    <property type="evidence" value="ECO:0007669"/>
    <property type="project" value="TreeGrafter"/>
</dbReference>
<evidence type="ECO:0000259" key="2">
    <source>
        <dbReference type="Pfam" id="PF12165"/>
    </source>
</evidence>
<dbReference type="GO" id="GO:0003712">
    <property type="term" value="F:transcription coregulator activity"/>
    <property type="evidence" value="ECO:0007669"/>
    <property type="project" value="TreeGrafter"/>
</dbReference>